<dbReference type="CDD" id="cd17584">
    <property type="entry name" value="REC_typeB_ARR-like"/>
    <property type="match status" value="1"/>
</dbReference>
<evidence type="ECO:0000256" key="11">
    <source>
        <dbReference type="PIRNR" id="PIRNR036392"/>
    </source>
</evidence>
<evidence type="ECO:0000256" key="10">
    <source>
        <dbReference type="ARBA" id="ARBA00023242"/>
    </source>
</evidence>
<dbReference type="EMBL" id="BAABME010001663">
    <property type="protein sequence ID" value="GAA0150828.1"/>
    <property type="molecule type" value="Genomic_DNA"/>
</dbReference>
<dbReference type="Gene3D" id="3.40.50.2300">
    <property type="match status" value="1"/>
</dbReference>
<dbReference type="GO" id="GO:0009736">
    <property type="term" value="P:cytokinin-activated signaling pathway"/>
    <property type="evidence" value="ECO:0007669"/>
    <property type="project" value="UniProtKB-KW"/>
</dbReference>
<dbReference type="PROSITE" id="PS51294">
    <property type="entry name" value="HTH_MYB"/>
    <property type="match status" value="1"/>
</dbReference>
<comment type="caution">
    <text evidence="15">The sequence shown here is derived from an EMBL/GenBank/DDBJ whole genome shotgun (WGS) entry which is preliminary data.</text>
</comment>
<proteinExistence type="inferred from homology"/>
<dbReference type="SMART" id="SM00448">
    <property type="entry name" value="REC"/>
    <property type="match status" value="1"/>
</dbReference>
<evidence type="ECO:0000313" key="15">
    <source>
        <dbReference type="EMBL" id="GAA0150828.1"/>
    </source>
</evidence>
<dbReference type="InterPro" id="IPR006447">
    <property type="entry name" value="Myb_dom_plants"/>
</dbReference>
<keyword evidence="8 11" id="KW-0010">Activator</keyword>
<evidence type="ECO:0000256" key="5">
    <source>
        <dbReference type="ARBA" id="ARBA00023012"/>
    </source>
</evidence>
<evidence type="ECO:0000256" key="9">
    <source>
        <dbReference type="ARBA" id="ARBA00023163"/>
    </source>
</evidence>
<evidence type="ECO:0000256" key="6">
    <source>
        <dbReference type="ARBA" id="ARBA00023015"/>
    </source>
</evidence>
<keyword evidence="4" id="KW-0932">Cytokinin signaling pathway</keyword>
<keyword evidence="10 11" id="KW-0539">Nucleus</keyword>
<evidence type="ECO:0000256" key="3">
    <source>
        <dbReference type="ARBA" id="ARBA00022553"/>
    </source>
</evidence>
<comment type="similarity">
    <text evidence="2">Belongs to the ARR family. Type-B subfamily.</text>
</comment>
<organism evidence="15 16">
    <name type="scientific">Lithospermum erythrorhizon</name>
    <name type="common">Purple gromwell</name>
    <name type="synonym">Lithospermum officinale var. erythrorhizon</name>
    <dbReference type="NCBI Taxonomy" id="34254"/>
    <lineage>
        <taxon>Eukaryota</taxon>
        <taxon>Viridiplantae</taxon>
        <taxon>Streptophyta</taxon>
        <taxon>Embryophyta</taxon>
        <taxon>Tracheophyta</taxon>
        <taxon>Spermatophyta</taxon>
        <taxon>Magnoliopsida</taxon>
        <taxon>eudicotyledons</taxon>
        <taxon>Gunneridae</taxon>
        <taxon>Pentapetalae</taxon>
        <taxon>asterids</taxon>
        <taxon>lamiids</taxon>
        <taxon>Boraginales</taxon>
        <taxon>Boraginaceae</taxon>
        <taxon>Boraginoideae</taxon>
        <taxon>Lithospermeae</taxon>
        <taxon>Lithospermum</taxon>
    </lineage>
</organism>
<dbReference type="InterPro" id="IPR017930">
    <property type="entry name" value="Myb_dom"/>
</dbReference>
<dbReference type="GO" id="GO:0000160">
    <property type="term" value="P:phosphorelay signal transduction system"/>
    <property type="evidence" value="ECO:0007669"/>
    <property type="project" value="UniProtKB-KW"/>
</dbReference>
<keyword evidence="3 12" id="KW-0597">Phosphoprotein</keyword>
<comment type="subcellular location">
    <subcellularLocation>
        <location evidence="1 11">Nucleus</location>
    </subcellularLocation>
</comment>
<dbReference type="PANTHER" id="PTHR43874">
    <property type="entry name" value="TWO-COMPONENT RESPONSE REGULATOR"/>
    <property type="match status" value="1"/>
</dbReference>
<dbReference type="Pfam" id="PF00072">
    <property type="entry name" value="Response_reg"/>
    <property type="match status" value="1"/>
</dbReference>
<dbReference type="Pfam" id="PF00249">
    <property type="entry name" value="Myb_DNA-binding"/>
    <property type="match status" value="1"/>
</dbReference>
<keyword evidence="6 11" id="KW-0805">Transcription regulation</keyword>
<dbReference type="InterPro" id="IPR009057">
    <property type="entry name" value="Homeodomain-like_sf"/>
</dbReference>
<comment type="function">
    <text evidence="11">Transcriptional activator that binds specific DNA sequence.</text>
</comment>
<dbReference type="NCBIfam" id="TIGR01557">
    <property type="entry name" value="myb_SHAQKYF"/>
    <property type="match status" value="1"/>
</dbReference>
<evidence type="ECO:0000256" key="7">
    <source>
        <dbReference type="ARBA" id="ARBA00023125"/>
    </source>
</evidence>
<evidence type="ECO:0000256" key="1">
    <source>
        <dbReference type="ARBA" id="ARBA00004123"/>
    </source>
</evidence>
<dbReference type="GO" id="GO:0003700">
    <property type="term" value="F:DNA-binding transcription factor activity"/>
    <property type="evidence" value="ECO:0007669"/>
    <property type="project" value="UniProtKB-UniRule"/>
</dbReference>
<dbReference type="GO" id="GO:0003677">
    <property type="term" value="F:DNA binding"/>
    <property type="evidence" value="ECO:0007669"/>
    <property type="project" value="UniProtKB-KW"/>
</dbReference>
<name>A0AAV3PKU5_LITER</name>
<dbReference type="InterPro" id="IPR011006">
    <property type="entry name" value="CheY-like_superfamily"/>
</dbReference>
<dbReference type="Gene3D" id="1.10.10.60">
    <property type="entry name" value="Homeodomain-like"/>
    <property type="match status" value="1"/>
</dbReference>
<feature type="domain" description="Response regulatory" evidence="13">
    <location>
        <begin position="19"/>
        <end position="134"/>
    </location>
</feature>
<evidence type="ECO:0000256" key="4">
    <source>
        <dbReference type="ARBA" id="ARBA00022864"/>
    </source>
</evidence>
<evidence type="ECO:0000256" key="8">
    <source>
        <dbReference type="ARBA" id="ARBA00023159"/>
    </source>
</evidence>
<dbReference type="PIRSF" id="PIRSF036392">
    <property type="entry name" value="RR_ARR_type-B"/>
    <property type="match status" value="1"/>
</dbReference>
<dbReference type="PANTHER" id="PTHR43874:SF137">
    <property type="entry name" value="TWO-COMPONENT RESPONSE REGULATOR ARR11"/>
    <property type="match status" value="1"/>
</dbReference>
<dbReference type="SUPFAM" id="SSF52172">
    <property type="entry name" value="CheY-like"/>
    <property type="match status" value="1"/>
</dbReference>
<dbReference type="InterPro" id="IPR001789">
    <property type="entry name" value="Sig_transdc_resp-reg_receiver"/>
</dbReference>
<dbReference type="FunFam" id="1.10.10.60:FF:000007">
    <property type="entry name" value="Two-component response regulator"/>
    <property type="match status" value="1"/>
</dbReference>
<keyword evidence="5 11" id="KW-0902">Two-component regulatory system</keyword>
<evidence type="ECO:0000259" key="13">
    <source>
        <dbReference type="PROSITE" id="PS50110"/>
    </source>
</evidence>
<dbReference type="Proteomes" id="UP001454036">
    <property type="component" value="Unassembled WGS sequence"/>
</dbReference>
<dbReference type="GO" id="GO:0005634">
    <property type="term" value="C:nucleus"/>
    <property type="evidence" value="ECO:0007669"/>
    <property type="project" value="UniProtKB-SubCell"/>
</dbReference>
<dbReference type="AlphaFoldDB" id="A0AAV3PKU5"/>
<keyword evidence="7 11" id="KW-0238">DNA-binding</keyword>
<keyword evidence="16" id="KW-1185">Reference proteome</keyword>
<sequence length="583" mass="65952">MDSSGFCSPRNNAFPAGLRVLVVDDDATWLKILEKMLKKCSYEVTTCSLAREALDLLRERKDGFDIVISDVNMPDMDGFKLLERVGLELDLPVIMMSVDGETSRVMKGVQHGACDYLLKPIRMKELKNIWQHVLRKRIHEGKETDGDGLEELHMMSQPEYCNDYYSFSIGDMYSGKKRRIDAGSKHDDREYSDTSCIKKPRVVWTVDLHQKFVKAVNQTGFDKVGPKKILDLMVVPGLTRENVASHLQKYRLYLSRLQKDSALKDTSFAGVKRADVPPRDPAENMFLQRPIVVPQNDDRNGNCGTSRNESPVHNVNVKIHDAGIKEVALGPVAEQLKALTGDDSDSKKRNSQCLSSNYSFRLPSTDITLADYVPSQYLWTTEYPQIQCKPESISHMHLDNKFDHLSPKVKIQKNEQVNTMPASSYYSIGPANRKEDNLADREFQRIRELPQAESEVNLFTIQSESQLSSTQQFGQTPSPTWTIRNGSSFAGPILLEDLEFAHRNIRLSSGSALSSEDKESLNNVLQGVHQPINVGIHNGESFDCFDPAIFGAVTPLYESLKFDYEFQFDSMEYPVLDQSLFIV</sequence>
<keyword evidence="9 11" id="KW-0804">Transcription</keyword>
<dbReference type="InterPro" id="IPR001005">
    <property type="entry name" value="SANT/Myb"/>
</dbReference>
<reference evidence="15 16" key="1">
    <citation type="submission" date="2024-01" db="EMBL/GenBank/DDBJ databases">
        <title>The complete chloroplast genome sequence of Lithospermum erythrorhizon: insights into the phylogenetic relationship among Boraginaceae species and the maternal lineages of purple gromwells.</title>
        <authorList>
            <person name="Okada T."/>
            <person name="Watanabe K."/>
        </authorList>
    </citation>
    <scope>NUCLEOTIDE SEQUENCE [LARGE SCALE GENOMIC DNA]</scope>
</reference>
<gene>
    <name evidence="15" type="ORF">LIER_09682</name>
</gene>
<dbReference type="SUPFAM" id="SSF46689">
    <property type="entry name" value="Homeodomain-like"/>
    <property type="match status" value="1"/>
</dbReference>
<feature type="modified residue" description="4-aspartylphosphate" evidence="12">
    <location>
        <position position="70"/>
    </location>
</feature>
<evidence type="ECO:0000256" key="2">
    <source>
        <dbReference type="ARBA" id="ARBA00006015"/>
    </source>
</evidence>
<protein>
    <recommendedName>
        <fullName evidence="11">Two-component response regulator</fullName>
    </recommendedName>
</protein>
<dbReference type="PROSITE" id="PS50110">
    <property type="entry name" value="RESPONSE_REGULATORY"/>
    <property type="match status" value="1"/>
</dbReference>
<dbReference type="InterPro" id="IPR045279">
    <property type="entry name" value="ARR-like"/>
</dbReference>
<feature type="domain" description="HTH myb-type" evidence="14">
    <location>
        <begin position="198"/>
        <end position="255"/>
    </location>
</feature>
<dbReference type="InterPro" id="IPR017053">
    <property type="entry name" value="Response_reg_B-typ_pln"/>
</dbReference>
<evidence type="ECO:0000256" key="12">
    <source>
        <dbReference type="PROSITE-ProRule" id="PRU00169"/>
    </source>
</evidence>
<evidence type="ECO:0000313" key="16">
    <source>
        <dbReference type="Proteomes" id="UP001454036"/>
    </source>
</evidence>
<evidence type="ECO:0000259" key="14">
    <source>
        <dbReference type="PROSITE" id="PS51294"/>
    </source>
</evidence>
<accession>A0AAV3PKU5</accession>